<dbReference type="Pfam" id="PF07679">
    <property type="entry name" value="I-set"/>
    <property type="match status" value="1"/>
</dbReference>
<dbReference type="SMART" id="SM00409">
    <property type="entry name" value="IG"/>
    <property type="match status" value="2"/>
</dbReference>
<dbReference type="SMART" id="SM00408">
    <property type="entry name" value="IGc2"/>
    <property type="match status" value="1"/>
</dbReference>
<gene>
    <name evidence="6" type="ORF">B4U80_07840</name>
</gene>
<reference evidence="6 7" key="1">
    <citation type="journal article" date="2018" name="Gigascience">
        <title>Genomes of trombidid mites reveal novel predicted allergens and laterally-transferred genes associated with secondary metabolism.</title>
        <authorList>
            <person name="Dong X."/>
            <person name="Chaisiri K."/>
            <person name="Xia D."/>
            <person name="Armstrong S.D."/>
            <person name="Fang Y."/>
            <person name="Donnelly M.J."/>
            <person name="Kadowaki T."/>
            <person name="McGarry J.W."/>
            <person name="Darby A.C."/>
            <person name="Makepeace B.L."/>
        </authorList>
    </citation>
    <scope>NUCLEOTIDE SEQUENCE [LARGE SCALE GENOMIC DNA]</scope>
    <source>
        <strain evidence="6">UoL-UT</strain>
    </source>
</reference>
<evidence type="ECO:0000256" key="2">
    <source>
        <dbReference type="ARBA" id="ARBA00022737"/>
    </source>
</evidence>
<dbReference type="SUPFAM" id="SSF48726">
    <property type="entry name" value="Immunoglobulin"/>
    <property type="match status" value="2"/>
</dbReference>
<dbReference type="InterPro" id="IPR013098">
    <property type="entry name" value="Ig_I-set"/>
</dbReference>
<keyword evidence="7" id="KW-1185">Reference proteome</keyword>
<dbReference type="InterPro" id="IPR036179">
    <property type="entry name" value="Ig-like_dom_sf"/>
</dbReference>
<dbReference type="PROSITE" id="PS50835">
    <property type="entry name" value="IG_LIKE"/>
    <property type="match status" value="1"/>
</dbReference>
<keyword evidence="1" id="KW-0732">Signal</keyword>
<dbReference type="InterPro" id="IPR013783">
    <property type="entry name" value="Ig-like_fold"/>
</dbReference>
<dbReference type="VEuPathDB" id="VectorBase:LDEU007243"/>
<dbReference type="AlphaFoldDB" id="A0A443SBB1"/>
<comment type="caution">
    <text evidence="6">The sequence shown here is derived from an EMBL/GenBank/DDBJ whole genome shotgun (WGS) entry which is preliminary data.</text>
</comment>
<keyword evidence="4" id="KW-0393">Immunoglobulin domain</keyword>
<dbReference type="Gene3D" id="2.60.40.10">
    <property type="entry name" value="Immunoglobulins"/>
    <property type="match status" value="2"/>
</dbReference>
<evidence type="ECO:0000256" key="1">
    <source>
        <dbReference type="ARBA" id="ARBA00022729"/>
    </source>
</evidence>
<evidence type="ECO:0000256" key="4">
    <source>
        <dbReference type="ARBA" id="ARBA00023319"/>
    </source>
</evidence>
<dbReference type="EMBL" id="NCKV01004394">
    <property type="protein sequence ID" value="RWS24797.1"/>
    <property type="molecule type" value="Genomic_DNA"/>
</dbReference>
<organism evidence="6 7">
    <name type="scientific">Leptotrombidium deliense</name>
    <dbReference type="NCBI Taxonomy" id="299467"/>
    <lineage>
        <taxon>Eukaryota</taxon>
        <taxon>Metazoa</taxon>
        <taxon>Ecdysozoa</taxon>
        <taxon>Arthropoda</taxon>
        <taxon>Chelicerata</taxon>
        <taxon>Arachnida</taxon>
        <taxon>Acari</taxon>
        <taxon>Acariformes</taxon>
        <taxon>Trombidiformes</taxon>
        <taxon>Prostigmata</taxon>
        <taxon>Anystina</taxon>
        <taxon>Parasitengona</taxon>
        <taxon>Trombiculoidea</taxon>
        <taxon>Trombiculidae</taxon>
        <taxon>Leptotrombidium</taxon>
    </lineage>
</organism>
<dbReference type="OrthoDB" id="6511736at2759"/>
<evidence type="ECO:0000313" key="6">
    <source>
        <dbReference type="EMBL" id="RWS24797.1"/>
    </source>
</evidence>
<name>A0A443SBB1_9ACAR</name>
<sequence>MQQSFDVRVYDEFAIIGNTGVLRCQLPNYLQDFVSVNAWIRSDGYVVKAYAPTDMNSKYLMFATGELHIKSVRQEDSDFTFRCQIMDHLTAKISLSSTAGRLIVTESQAIAPRFVHRMSAIKVRVNSVAMIPCAAEAFPSIAIKWYKHSKGSGEQLSPLSTLSMIELNAVRIQEHSDGTLIINDVNIDDSGSYLCVVNNNIGEQKSLTQLTVTAFPINLPVK</sequence>
<dbReference type="InterPro" id="IPR003599">
    <property type="entry name" value="Ig_sub"/>
</dbReference>
<dbReference type="PANTHER" id="PTHR12231:SF253">
    <property type="entry name" value="DPR-INTERACTING PROTEIN ETA, ISOFORM B-RELATED"/>
    <property type="match status" value="1"/>
</dbReference>
<feature type="domain" description="Ig-like" evidence="5">
    <location>
        <begin position="112"/>
        <end position="213"/>
    </location>
</feature>
<keyword evidence="3" id="KW-1015">Disulfide bond</keyword>
<proteinExistence type="predicted"/>
<dbReference type="Proteomes" id="UP000288716">
    <property type="component" value="Unassembled WGS sequence"/>
</dbReference>
<evidence type="ECO:0000256" key="3">
    <source>
        <dbReference type="ARBA" id="ARBA00023157"/>
    </source>
</evidence>
<dbReference type="InterPro" id="IPR051170">
    <property type="entry name" value="Neural/epithelial_adhesion"/>
</dbReference>
<dbReference type="STRING" id="299467.A0A443SBB1"/>
<dbReference type="PANTHER" id="PTHR12231">
    <property type="entry name" value="CTX-RELATED TYPE I TRANSMEMBRANE PROTEIN"/>
    <property type="match status" value="1"/>
</dbReference>
<evidence type="ECO:0000259" key="5">
    <source>
        <dbReference type="PROSITE" id="PS50835"/>
    </source>
</evidence>
<protein>
    <submittedName>
        <fullName evidence="6">Down syndrome cell adhesion molecule-like protein</fullName>
    </submittedName>
</protein>
<accession>A0A443SBB1</accession>
<dbReference type="InterPro" id="IPR007110">
    <property type="entry name" value="Ig-like_dom"/>
</dbReference>
<dbReference type="InterPro" id="IPR003598">
    <property type="entry name" value="Ig_sub2"/>
</dbReference>
<evidence type="ECO:0000313" key="7">
    <source>
        <dbReference type="Proteomes" id="UP000288716"/>
    </source>
</evidence>
<keyword evidence="2" id="KW-0677">Repeat</keyword>